<accession>A0A177F2C7</accession>
<dbReference type="GO" id="GO:0016491">
    <property type="term" value="F:oxidoreductase activity"/>
    <property type="evidence" value="ECO:0007669"/>
    <property type="project" value="InterPro"/>
</dbReference>
<dbReference type="InterPro" id="IPR020843">
    <property type="entry name" value="ER"/>
</dbReference>
<dbReference type="EMBL" id="LVKK01000066">
    <property type="protein sequence ID" value="OAG37751.1"/>
    <property type="molecule type" value="Genomic_DNA"/>
</dbReference>
<dbReference type="OrthoDB" id="201656at2759"/>
<evidence type="ECO:0000313" key="2">
    <source>
        <dbReference type="EMBL" id="OAG37751.1"/>
    </source>
</evidence>
<dbReference type="SUPFAM" id="SSF54427">
    <property type="entry name" value="NTF2-like"/>
    <property type="match status" value="1"/>
</dbReference>
<dbReference type="SUPFAM" id="SSF50129">
    <property type="entry name" value="GroES-like"/>
    <property type="match status" value="1"/>
</dbReference>
<dbReference type="PANTHER" id="PTHR45033:SF3">
    <property type="entry name" value="DEHYDROGENASE, PUTATIVE (AFU_ORTHOLOGUE AFUA_2G13270)-RELATED"/>
    <property type="match status" value="1"/>
</dbReference>
<dbReference type="Gene3D" id="3.10.450.50">
    <property type="match status" value="1"/>
</dbReference>
<dbReference type="InterPro" id="IPR013154">
    <property type="entry name" value="ADH-like_N"/>
</dbReference>
<proteinExistence type="predicted"/>
<dbReference type="SMART" id="SM00829">
    <property type="entry name" value="PKS_ER"/>
    <property type="match status" value="1"/>
</dbReference>
<dbReference type="GeneID" id="34603144"/>
<name>A0A177F2C7_9EURO</name>
<dbReference type="InterPro" id="IPR052711">
    <property type="entry name" value="Zinc_ADH-like"/>
</dbReference>
<organism evidence="2 3">
    <name type="scientific">Fonsecaea monophora</name>
    <dbReference type="NCBI Taxonomy" id="254056"/>
    <lineage>
        <taxon>Eukaryota</taxon>
        <taxon>Fungi</taxon>
        <taxon>Dikarya</taxon>
        <taxon>Ascomycota</taxon>
        <taxon>Pezizomycotina</taxon>
        <taxon>Eurotiomycetes</taxon>
        <taxon>Chaetothyriomycetidae</taxon>
        <taxon>Chaetothyriales</taxon>
        <taxon>Herpotrichiellaceae</taxon>
        <taxon>Fonsecaea</taxon>
    </lineage>
</organism>
<reference evidence="2 3" key="1">
    <citation type="submission" date="2016-03" db="EMBL/GenBank/DDBJ databases">
        <title>Draft genome sequence of the Fonsecaea monophora CBS 269.37.</title>
        <authorList>
            <person name="Bombassaro A."/>
            <person name="Vinicius W.A."/>
            <person name="De Hoog S."/>
            <person name="Sun J."/>
            <person name="Souza E.M."/>
            <person name="Raittz R.T."/>
            <person name="Costa F."/>
            <person name="Leao A.C."/>
            <person name="Tadra-Sfeir M.Z."/>
            <person name="Baura V."/>
            <person name="Balsanelli E."/>
            <person name="Pedrosa F.O."/>
            <person name="Moreno L.F."/>
            <person name="Steffens M.B."/>
            <person name="Xi L."/>
            <person name="Bocca A.L."/>
            <person name="Felipe M.S."/>
            <person name="Teixeira M."/>
            <person name="Telles Filho F.Q."/>
            <person name="Azevedo C.M."/>
            <person name="Gomes R."/>
            <person name="Vicente V.A."/>
        </authorList>
    </citation>
    <scope>NUCLEOTIDE SEQUENCE [LARGE SCALE GENOMIC DNA]</scope>
    <source>
        <strain evidence="2 3">CBS 269.37</strain>
    </source>
</reference>
<dbReference type="Gene3D" id="3.90.180.10">
    <property type="entry name" value="Medium-chain alcohol dehydrogenases, catalytic domain"/>
    <property type="match status" value="1"/>
</dbReference>
<dbReference type="SUPFAM" id="SSF51735">
    <property type="entry name" value="NAD(P)-binding Rossmann-fold domains"/>
    <property type="match status" value="1"/>
</dbReference>
<gene>
    <name evidence="2" type="ORF">AYO21_07994</name>
</gene>
<protein>
    <recommendedName>
        <fullName evidence="1">Enoyl reductase (ER) domain-containing protein</fullName>
    </recommendedName>
</protein>
<dbReference type="Pfam" id="PF08240">
    <property type="entry name" value="ADH_N"/>
    <property type="match status" value="1"/>
</dbReference>
<dbReference type="PANTHER" id="PTHR45033">
    <property type="match status" value="1"/>
</dbReference>
<evidence type="ECO:0000313" key="3">
    <source>
        <dbReference type="Proteomes" id="UP000077002"/>
    </source>
</evidence>
<comment type="caution">
    <text evidence="2">The sequence shown here is derived from an EMBL/GenBank/DDBJ whole genome shotgun (WGS) entry which is preliminary data.</text>
</comment>
<dbReference type="RefSeq" id="XP_022509703.1">
    <property type="nucleotide sequence ID" value="XM_022657944.1"/>
</dbReference>
<dbReference type="InterPro" id="IPR013149">
    <property type="entry name" value="ADH-like_C"/>
</dbReference>
<feature type="domain" description="Enoyl reductase (ER)" evidence="1">
    <location>
        <begin position="133"/>
        <end position="447"/>
    </location>
</feature>
<dbReference type="Pfam" id="PF00107">
    <property type="entry name" value="ADH_zinc_N"/>
    <property type="match status" value="1"/>
</dbReference>
<evidence type="ECO:0000259" key="1">
    <source>
        <dbReference type="SMART" id="SM00829"/>
    </source>
</evidence>
<dbReference type="InterPro" id="IPR032710">
    <property type="entry name" value="NTF2-like_dom_sf"/>
</dbReference>
<keyword evidence="3" id="KW-1185">Reference proteome</keyword>
<dbReference type="Proteomes" id="UP000077002">
    <property type="component" value="Unassembled WGS sequence"/>
</dbReference>
<dbReference type="InterPro" id="IPR036291">
    <property type="entry name" value="NAD(P)-bd_dom_sf"/>
</dbReference>
<sequence>MASPRNPIDRFLEGINTADLELMLNAFAPDAEVVDDGKSFTGDAIIALCEHGIIGHQARVKVLDQTVRNDGRTQTHIMMDGDFGKEFGIHEPFDLFLVVTVKGDKIIHLHMGDIDPDKTTMRAVYASVASPQDPLSSVRIGQRHLPESKEGWVRVKMQAVGLNFHDIFTLRGMLMHETRYPMILGNEGAGLLEDGTEVAVYPVMGDPDWKGNETLDPKRHVFGELVQGTLAEYAMIPRRNAVPRPKGLDAKSASVMGIAWLTAYRMLFTQAKIRAGQTILVQGSSGDCKFAGVTTALIQLGSAAGLRVWATGRTKAKRDLARSLGAESTFEPGAKLPHLVDAAFDTSGASTISHSLASVKPGGTIVSCGRHSDSASPNISIDLLHLMVNQISLVGVYTGTREEFVNLLDFVTTSGIKPHIGKVLPLAEAAEGLKEIWQGKTNGKVVVEI</sequence>
<dbReference type="InterPro" id="IPR011032">
    <property type="entry name" value="GroES-like_sf"/>
</dbReference>
<dbReference type="AlphaFoldDB" id="A0A177F2C7"/>